<dbReference type="GO" id="GO:0000160">
    <property type="term" value="P:phosphorelay signal transduction system"/>
    <property type="evidence" value="ECO:0007669"/>
    <property type="project" value="InterPro"/>
</dbReference>
<dbReference type="Gene3D" id="3.40.50.2300">
    <property type="match status" value="1"/>
</dbReference>
<reference evidence="3 5" key="1">
    <citation type="journal article" date="2015" name="Genome Announc.">
        <title>Draft Genome of the Euendolithic (true boring) Cyanobacterium Mastigocoleus testarum strain BC008.</title>
        <authorList>
            <person name="Guida B.S."/>
            <person name="Garcia-Pichel F."/>
        </authorList>
    </citation>
    <scope>NUCLEOTIDE SEQUENCE [LARGE SCALE GENOMIC DNA]</scope>
    <source>
        <strain evidence="3 5">BC008</strain>
    </source>
</reference>
<dbReference type="CDD" id="cd17557">
    <property type="entry name" value="REC_Rcp-like"/>
    <property type="match status" value="1"/>
</dbReference>
<dbReference type="Proteomes" id="UP000053372">
    <property type="component" value="Unassembled WGS sequence"/>
</dbReference>
<comment type="caution">
    <text evidence="3">The sequence shown here is derived from an EMBL/GenBank/DDBJ whole genome shotgun (WGS) entry which is preliminary data.</text>
</comment>
<dbReference type="PROSITE" id="PS50110">
    <property type="entry name" value="RESPONSE_REGULATORY"/>
    <property type="match status" value="1"/>
</dbReference>
<sequence length="153" mass="17576">MSSHLSSILLVEDNSNDVLLIKRAFKQAKLKNHIEIVPDGEAAIAYLSRGEPYADCERYPMPTLILLDLKLPRRHGLEVLKWLRQQPELKRIIVIILTASRENPDIVRAYDLGVNSYLVKPVGFTKLVELITQVDKYWFNLNEKPLLSNGWNP</sequence>
<dbReference type="Pfam" id="PF00072">
    <property type="entry name" value="Response_reg"/>
    <property type="match status" value="1"/>
</dbReference>
<keyword evidence="5" id="KW-1185">Reference proteome</keyword>
<evidence type="ECO:0000313" key="5">
    <source>
        <dbReference type="Proteomes" id="UP000053372"/>
    </source>
</evidence>
<organism evidence="3 5">
    <name type="scientific">Mastigocoleus testarum BC008</name>
    <dbReference type="NCBI Taxonomy" id="371196"/>
    <lineage>
        <taxon>Bacteria</taxon>
        <taxon>Bacillati</taxon>
        <taxon>Cyanobacteriota</taxon>
        <taxon>Cyanophyceae</taxon>
        <taxon>Nostocales</taxon>
        <taxon>Hapalosiphonaceae</taxon>
        <taxon>Mastigocoleus</taxon>
    </lineage>
</organism>
<dbReference type="PANTHER" id="PTHR44520:SF1">
    <property type="entry name" value="TWO-COMPONENT SYSTEM REGULATORY PROTEIN"/>
    <property type="match status" value="1"/>
</dbReference>
<feature type="domain" description="Response regulatory" evidence="2">
    <location>
        <begin position="7"/>
        <end position="135"/>
    </location>
</feature>
<dbReference type="SMART" id="SM00448">
    <property type="entry name" value="REC"/>
    <property type="match status" value="1"/>
</dbReference>
<dbReference type="EMBL" id="LMTZ01000108">
    <property type="protein sequence ID" value="KST65406.1"/>
    <property type="molecule type" value="Genomic_DNA"/>
</dbReference>
<feature type="modified residue" description="4-aspartylphosphate" evidence="1">
    <location>
        <position position="68"/>
    </location>
</feature>
<protein>
    <submittedName>
        <fullName evidence="3">Two-component system response regulator</fullName>
    </submittedName>
</protein>
<dbReference type="InterPro" id="IPR001789">
    <property type="entry name" value="Sig_transdc_resp-reg_receiver"/>
</dbReference>
<dbReference type="EMBL" id="LMTZ01000001">
    <property type="protein sequence ID" value="KST70470.1"/>
    <property type="molecule type" value="Genomic_DNA"/>
</dbReference>
<name>A0A0V7ZLW4_9CYAN</name>
<evidence type="ECO:0000256" key="1">
    <source>
        <dbReference type="PROSITE-ProRule" id="PRU00169"/>
    </source>
</evidence>
<gene>
    <name evidence="3" type="ORF">BC008_21685</name>
    <name evidence="4" type="ORF">BC008_45635</name>
</gene>
<dbReference type="RefSeq" id="WP_027845384.1">
    <property type="nucleotide sequence ID" value="NZ_LMTZ01000001.1"/>
</dbReference>
<dbReference type="OrthoDB" id="9793918at2"/>
<proteinExistence type="predicted"/>
<dbReference type="PANTHER" id="PTHR44520">
    <property type="entry name" value="RESPONSE REGULATOR RCP1-RELATED"/>
    <property type="match status" value="1"/>
</dbReference>
<evidence type="ECO:0000313" key="3">
    <source>
        <dbReference type="EMBL" id="KST65406.1"/>
    </source>
</evidence>
<dbReference type="SUPFAM" id="SSF52172">
    <property type="entry name" value="CheY-like"/>
    <property type="match status" value="1"/>
</dbReference>
<dbReference type="InterPro" id="IPR052893">
    <property type="entry name" value="TCS_response_regulator"/>
</dbReference>
<dbReference type="AlphaFoldDB" id="A0A0V7ZLW4"/>
<evidence type="ECO:0000259" key="2">
    <source>
        <dbReference type="PROSITE" id="PS50110"/>
    </source>
</evidence>
<keyword evidence="1" id="KW-0597">Phosphoprotein</keyword>
<accession>A0A0V7ZLW4</accession>
<dbReference type="InterPro" id="IPR011006">
    <property type="entry name" value="CheY-like_superfamily"/>
</dbReference>
<evidence type="ECO:0000313" key="4">
    <source>
        <dbReference type="EMBL" id="KST70470.1"/>
    </source>
</evidence>